<dbReference type="SMART" id="SM00710">
    <property type="entry name" value="PbH1"/>
    <property type="match status" value="7"/>
</dbReference>
<evidence type="ECO:0000313" key="4">
    <source>
        <dbReference type="Proteomes" id="UP000664417"/>
    </source>
</evidence>
<dbReference type="SUPFAM" id="SSF51126">
    <property type="entry name" value="Pectin lyase-like"/>
    <property type="match status" value="1"/>
</dbReference>
<dbReference type="InterPro" id="IPR011050">
    <property type="entry name" value="Pectin_lyase_fold/virulence"/>
</dbReference>
<protein>
    <recommendedName>
        <fullName evidence="1">Probable pectate lyase C</fullName>
    </recommendedName>
</protein>
<evidence type="ECO:0000313" key="3">
    <source>
        <dbReference type="EMBL" id="MBO1316906.1"/>
    </source>
</evidence>
<dbReference type="PANTHER" id="PTHR36453">
    <property type="entry name" value="SECRETED PROTEIN-RELATED"/>
    <property type="match status" value="1"/>
</dbReference>
<organism evidence="3 4">
    <name type="scientific">Acanthopleuribacter pedis</name>
    <dbReference type="NCBI Taxonomy" id="442870"/>
    <lineage>
        <taxon>Bacteria</taxon>
        <taxon>Pseudomonadati</taxon>
        <taxon>Acidobacteriota</taxon>
        <taxon>Holophagae</taxon>
        <taxon>Acanthopleuribacterales</taxon>
        <taxon>Acanthopleuribacteraceae</taxon>
        <taxon>Acanthopleuribacter</taxon>
    </lineage>
</organism>
<dbReference type="RefSeq" id="WP_207856142.1">
    <property type="nucleotide sequence ID" value="NZ_JAFREP010000001.1"/>
</dbReference>
<dbReference type="InterPro" id="IPR012334">
    <property type="entry name" value="Pectin_lyas_fold"/>
</dbReference>
<gene>
    <name evidence="3" type="ORF">J3U88_00440</name>
</gene>
<feature type="signal peptide" evidence="2">
    <location>
        <begin position="1"/>
        <end position="30"/>
    </location>
</feature>
<keyword evidence="2" id="KW-0732">Signal</keyword>
<proteinExistence type="predicted"/>
<evidence type="ECO:0000256" key="1">
    <source>
        <dbReference type="ARBA" id="ARBA00016512"/>
    </source>
</evidence>
<evidence type="ECO:0000256" key="2">
    <source>
        <dbReference type="SAM" id="SignalP"/>
    </source>
</evidence>
<dbReference type="Gene3D" id="2.160.20.10">
    <property type="entry name" value="Single-stranded right-handed beta-helix, Pectin lyase-like"/>
    <property type="match status" value="2"/>
</dbReference>
<dbReference type="PANTHER" id="PTHR36453:SF1">
    <property type="entry name" value="RIGHT HANDED BETA HELIX DOMAIN-CONTAINING PROTEIN"/>
    <property type="match status" value="1"/>
</dbReference>
<reference evidence="3" key="1">
    <citation type="submission" date="2021-03" db="EMBL/GenBank/DDBJ databases">
        <authorList>
            <person name="Wang G."/>
        </authorList>
    </citation>
    <scope>NUCLEOTIDE SEQUENCE</scope>
    <source>
        <strain evidence="3">KCTC 12899</strain>
    </source>
</reference>
<name>A0A8J7Q3F1_9BACT</name>
<keyword evidence="4" id="KW-1185">Reference proteome</keyword>
<dbReference type="EMBL" id="JAFREP010000001">
    <property type="protein sequence ID" value="MBO1316906.1"/>
    <property type="molecule type" value="Genomic_DNA"/>
</dbReference>
<comment type="caution">
    <text evidence="3">The sequence shown here is derived from an EMBL/GenBank/DDBJ whole genome shotgun (WGS) entry which is preliminary data.</text>
</comment>
<dbReference type="PROSITE" id="PS00018">
    <property type="entry name" value="EF_HAND_1"/>
    <property type="match status" value="1"/>
</dbReference>
<dbReference type="InterPro" id="IPR006626">
    <property type="entry name" value="PbH1"/>
</dbReference>
<dbReference type="InterPro" id="IPR018247">
    <property type="entry name" value="EF_Hand_1_Ca_BS"/>
</dbReference>
<feature type="chain" id="PRO_5035173114" description="Probable pectate lyase C" evidence="2">
    <location>
        <begin position="31"/>
        <end position="960"/>
    </location>
</feature>
<dbReference type="Proteomes" id="UP000664417">
    <property type="component" value="Unassembled WGS sequence"/>
</dbReference>
<dbReference type="AlphaFoldDB" id="A0A8J7Q3F1"/>
<sequence>MRFVQRVPFPILLRSILLWALCSLCSFASAATYYVSSSGGNDNNAGTSANAPFASIDRVNQLELAPGDQVLFRCGDTFRGPTLVLTDSGTGANPITIGSYPDAACADQPILSGAHPVSGWTQFSGNIYVADLNSGANSGLFPDGLNQLFQGQARLPFGRWPNIDAPDGGYSTIDSAPSATQIRDNALPTNVNWTGAVAHIKAIRWSITNREVTSHSGAALNLGAATDCWEGCQDWGYWLSNHLGTLDSDGEWYYEAASNRVYLYSTGGTPQGIEGSAVVDTQDGLNAWGGIVLGTHLFETLRHVVIDNLHVTRWYLHGITTPTNYENQEPEGLILRNNTISDCDGIGINLEAWLWNLGGNSGWRGGFNLSVLNNTITRTNHMGINLYSRDSLFSGNQVSDIALIANLGASGMGCGLSQGQGFCTEFGDGIRIKGGNEQFTAFGNAIEHNRIERTGYCGIDVFGGRNIIRENLFVETCYSKGDCGAVRTFGVWPIETSPVFDVEIRNNVILDTVGNTDGCRDFFDPPFGIGLYIDFYSRNITVDGNTVAGSTIDGVLYQNSTGQVTNNTLFNNNTGTMERGQLYLEHGPTALSSLTDNIFYGQNSRARTISTDSVGRISNSDRNFFFNPFTDTHILAEFAFRTFSEWRALSGQDGNSITNDFSLNPGDEPLGTLFANGADQSQTVDLGGVIYRDLAGNPVTGSIQLGPYSSRVLIDTGESTASASVSGDATVCVGGSASLTVVLEGAGPWRLVWSDGITENNISSSPHSRVVNPTQTTTYSLTSVSDSRGPGGVSGSATVTIGTGDPLSVQPRWAAVGVMPPRFTAAIPCNAVVTSLQWRYGGQTLGTGNNPFTLAENQYNGNGSVAVEVATSNLGNLGVEAYLLVAPTAWRDRNSDGCNSIADLRLAASQWATEQSGDPDGNGRINVLDLLYINTSGDCLPARKADTLFIRTASTDPAGY</sequence>
<accession>A0A8J7Q3F1</accession>